<evidence type="ECO:0000313" key="9">
    <source>
        <dbReference type="EMBL" id="KAH1171351.1"/>
    </source>
</evidence>
<dbReference type="PRINTS" id="PR00205">
    <property type="entry name" value="CADHERIN"/>
</dbReference>
<dbReference type="GO" id="GO:0005509">
    <property type="term" value="F:calcium ion binding"/>
    <property type="evidence" value="ECO:0007669"/>
    <property type="project" value="UniProtKB-UniRule"/>
</dbReference>
<proteinExistence type="predicted"/>
<name>A0A9D3X0Z4_9SAUR</name>
<feature type="compositionally biased region" description="Acidic residues" evidence="6">
    <location>
        <begin position="881"/>
        <end position="890"/>
    </location>
</feature>
<dbReference type="GO" id="GO:0034332">
    <property type="term" value="P:adherens junction organization"/>
    <property type="evidence" value="ECO:0007669"/>
    <property type="project" value="TreeGrafter"/>
</dbReference>
<comment type="caution">
    <text evidence="9">The sequence shown here is derived from an EMBL/GenBank/DDBJ whole genome shotgun (WGS) entry which is preliminary data.</text>
</comment>
<dbReference type="GO" id="GO:0007043">
    <property type="term" value="P:cell-cell junction assembly"/>
    <property type="evidence" value="ECO:0007669"/>
    <property type="project" value="TreeGrafter"/>
</dbReference>
<evidence type="ECO:0000256" key="1">
    <source>
        <dbReference type="ARBA" id="ARBA00004370"/>
    </source>
</evidence>
<feature type="compositionally biased region" description="Basic and acidic residues" evidence="6">
    <location>
        <begin position="726"/>
        <end position="745"/>
    </location>
</feature>
<dbReference type="InterPro" id="IPR002126">
    <property type="entry name" value="Cadherin-like_dom"/>
</dbReference>
<sequence>MGEHASVTIRRKKWWITFAKRRGLPSASRMAVSNQFPAAALLLLLPLTQVLAQSTTECSVGNEKPTINENNLPGAVVTTITMKPGVTVTIENSSDSRWFAINGTELILTDSLDYETEDTLLGTLLCWKGGVEVNSVTVVVQVGNLNDNSPVFKETNITVEVPEDTKVNTIVIPEASVTASDADPDNIQYELTAITPEATDYFNIQGINNPSIYLRKTLDYDKYKFMQLILYARDREPGNPDGNTATATINIDIQQTDTKPPWFQPCTFINADRKVCISSGYIGRVNISEKTTEPLSLKPGPLSAIDPDYTLNEKIVYSIVGGNKDDVFLLNSDTGNITMNKAANTTDTFILHVMATQANNALRYSFTTVEIKVIAKSNYAPYFENSRYTGTVSAGLATLSLVMDSKAPSIPLKIFAADDDFPTKLNPQIMYNIQNSSDFTVTRDGLVLTNTMLQSATTITVLATAIDEESLQEANTVITVEVTPSTGTTTLPTPTTTTTSAAAGTGTTTPKPSGSSSASPPGVTNTAATANSGATKSTSSVNMTTNSAGTPGPTGKPVTGTPSGSLIPPLVTTTKPAATKSSTSAVSSMHPVGPSESRTTKFPITGTNPGGTVQSTALPSSPSGGPSPHLTSTAVASRSPRPSDPVSSQTSFTNSHQTGTKDERANLRYTAQDMAALGATLAVLLVIALLVLGLIVFKHCRNKAEHMVGIRRSEDPVEDFSNQGYQDDKNPLWSTKDSESLRSDTSENGTSVVQRQSDGFPPPEPTVESSIATASAAIKDEEENKEGKDTDSDKEVKSILTKDRKTADDGYKAVWFKDEIDPDTKDDVVVIEDQVEEEDDGDEDKDEEDEQGSQHGDPVVSFILDRAQLQATNGNLKPDQDADTGDDILL</sequence>
<dbReference type="GO" id="GO:0045296">
    <property type="term" value="F:cadherin binding"/>
    <property type="evidence" value="ECO:0007669"/>
    <property type="project" value="TreeGrafter"/>
</dbReference>
<dbReference type="InterPro" id="IPR015919">
    <property type="entry name" value="Cadherin-like_sf"/>
</dbReference>
<dbReference type="EMBL" id="JAHDVG010000483">
    <property type="protein sequence ID" value="KAH1171351.1"/>
    <property type="molecule type" value="Genomic_DNA"/>
</dbReference>
<dbReference type="GO" id="GO:0044331">
    <property type="term" value="P:cell-cell adhesion mediated by cadherin"/>
    <property type="evidence" value="ECO:0007669"/>
    <property type="project" value="TreeGrafter"/>
</dbReference>
<accession>A0A9D3X0Z4</accession>
<feature type="region of interest" description="Disordered" evidence="6">
    <location>
        <begin position="482"/>
        <end position="663"/>
    </location>
</feature>
<feature type="region of interest" description="Disordered" evidence="6">
    <location>
        <begin position="717"/>
        <end position="806"/>
    </location>
</feature>
<evidence type="ECO:0000256" key="2">
    <source>
        <dbReference type="ARBA" id="ARBA00022737"/>
    </source>
</evidence>
<dbReference type="GO" id="GO:0016339">
    <property type="term" value="P:calcium-dependent cell-cell adhesion via plasma membrane cell adhesion molecules"/>
    <property type="evidence" value="ECO:0007669"/>
    <property type="project" value="TreeGrafter"/>
</dbReference>
<evidence type="ECO:0000256" key="7">
    <source>
        <dbReference type="SAM" id="Phobius"/>
    </source>
</evidence>
<feature type="compositionally biased region" description="Polar residues" evidence="6">
    <location>
        <begin position="596"/>
        <end position="618"/>
    </location>
</feature>
<reference evidence="9" key="1">
    <citation type="submission" date="2021-09" db="EMBL/GenBank/DDBJ databases">
        <title>The genome of Mauremys mutica provides insights into the evolution of semi-aquatic lifestyle.</title>
        <authorList>
            <person name="Gong S."/>
            <person name="Gao Y."/>
        </authorList>
    </citation>
    <scope>NUCLEOTIDE SEQUENCE</scope>
    <source>
        <strain evidence="9">MM-2020</strain>
        <tissue evidence="9">Muscle</tissue>
    </source>
</reference>
<keyword evidence="10" id="KW-1185">Reference proteome</keyword>
<feature type="compositionally biased region" description="Low complexity" evidence="6">
    <location>
        <begin position="571"/>
        <end position="588"/>
    </location>
</feature>
<evidence type="ECO:0000259" key="8">
    <source>
        <dbReference type="PROSITE" id="PS50268"/>
    </source>
</evidence>
<evidence type="ECO:0000256" key="6">
    <source>
        <dbReference type="SAM" id="MobiDB-lite"/>
    </source>
</evidence>
<dbReference type="GO" id="GO:0016477">
    <property type="term" value="P:cell migration"/>
    <property type="evidence" value="ECO:0007669"/>
    <property type="project" value="TreeGrafter"/>
</dbReference>
<keyword evidence="7" id="KW-1133">Transmembrane helix</keyword>
<dbReference type="GO" id="GO:0008013">
    <property type="term" value="F:beta-catenin binding"/>
    <property type="evidence" value="ECO:0007669"/>
    <property type="project" value="TreeGrafter"/>
</dbReference>
<keyword evidence="2" id="KW-0677">Repeat</keyword>
<feature type="compositionally biased region" description="Low complexity" evidence="6">
    <location>
        <begin position="483"/>
        <end position="540"/>
    </location>
</feature>
<dbReference type="AlphaFoldDB" id="A0A9D3X0Z4"/>
<feature type="compositionally biased region" description="Polar residues" evidence="6">
    <location>
        <begin position="649"/>
        <end position="658"/>
    </location>
</feature>
<feature type="transmembrane region" description="Helical" evidence="7">
    <location>
        <begin position="674"/>
        <end position="697"/>
    </location>
</feature>
<protein>
    <recommendedName>
        <fullName evidence="8">Cadherin domain-containing protein</fullName>
    </recommendedName>
</protein>
<keyword evidence="7" id="KW-0812">Transmembrane</keyword>
<dbReference type="PANTHER" id="PTHR24027">
    <property type="entry name" value="CADHERIN-23"/>
    <property type="match status" value="1"/>
</dbReference>
<dbReference type="CDD" id="cd11304">
    <property type="entry name" value="Cadherin_repeat"/>
    <property type="match status" value="3"/>
</dbReference>
<dbReference type="GO" id="GO:0007156">
    <property type="term" value="P:homophilic cell adhesion via plasma membrane adhesion molecules"/>
    <property type="evidence" value="ECO:0007669"/>
    <property type="project" value="InterPro"/>
</dbReference>
<feature type="compositionally biased region" description="Polar residues" evidence="6">
    <location>
        <begin position="746"/>
        <end position="757"/>
    </location>
</feature>
<dbReference type="InterPro" id="IPR039808">
    <property type="entry name" value="Cadherin"/>
</dbReference>
<feature type="compositionally biased region" description="Basic and acidic residues" evidence="6">
    <location>
        <begin position="785"/>
        <end position="806"/>
    </location>
</feature>
<evidence type="ECO:0000313" key="10">
    <source>
        <dbReference type="Proteomes" id="UP000827986"/>
    </source>
</evidence>
<evidence type="ECO:0000256" key="4">
    <source>
        <dbReference type="ARBA" id="ARBA00023136"/>
    </source>
</evidence>
<dbReference type="OrthoDB" id="8958491at2759"/>
<dbReference type="Gene3D" id="2.60.40.60">
    <property type="entry name" value="Cadherins"/>
    <property type="match status" value="3"/>
</dbReference>
<dbReference type="PROSITE" id="PS50268">
    <property type="entry name" value="CADHERIN_2"/>
    <property type="match status" value="3"/>
</dbReference>
<dbReference type="GO" id="GO:0016342">
    <property type="term" value="C:catenin complex"/>
    <property type="evidence" value="ECO:0007669"/>
    <property type="project" value="TreeGrafter"/>
</dbReference>
<organism evidence="9 10">
    <name type="scientific">Mauremys mutica</name>
    <name type="common">yellowpond turtle</name>
    <dbReference type="NCBI Taxonomy" id="74926"/>
    <lineage>
        <taxon>Eukaryota</taxon>
        <taxon>Metazoa</taxon>
        <taxon>Chordata</taxon>
        <taxon>Craniata</taxon>
        <taxon>Vertebrata</taxon>
        <taxon>Euteleostomi</taxon>
        <taxon>Archelosauria</taxon>
        <taxon>Testudinata</taxon>
        <taxon>Testudines</taxon>
        <taxon>Cryptodira</taxon>
        <taxon>Durocryptodira</taxon>
        <taxon>Testudinoidea</taxon>
        <taxon>Geoemydidae</taxon>
        <taxon>Geoemydinae</taxon>
        <taxon>Mauremys</taxon>
    </lineage>
</organism>
<feature type="domain" description="Cadherin" evidence="8">
    <location>
        <begin position="153"/>
        <end position="263"/>
    </location>
</feature>
<gene>
    <name evidence="9" type="ORF">KIL84_006969</name>
</gene>
<dbReference type="Proteomes" id="UP000827986">
    <property type="component" value="Unassembled WGS sequence"/>
</dbReference>
<keyword evidence="3 5" id="KW-0106">Calcium</keyword>
<keyword evidence="4 7" id="KW-0472">Membrane</keyword>
<dbReference type="SMART" id="SM00112">
    <property type="entry name" value="CA"/>
    <property type="match status" value="3"/>
</dbReference>
<evidence type="ECO:0000256" key="5">
    <source>
        <dbReference type="PROSITE-ProRule" id="PRU00043"/>
    </source>
</evidence>
<feature type="compositionally biased region" description="Low complexity" evidence="6">
    <location>
        <begin position="619"/>
        <end position="648"/>
    </location>
</feature>
<comment type="subcellular location">
    <subcellularLocation>
        <location evidence="1">Membrane</location>
    </subcellularLocation>
</comment>
<evidence type="ECO:0000256" key="3">
    <source>
        <dbReference type="ARBA" id="ARBA00022837"/>
    </source>
</evidence>
<feature type="region of interest" description="Disordered" evidence="6">
    <location>
        <begin position="818"/>
        <end position="890"/>
    </location>
</feature>
<dbReference type="GO" id="GO:0000902">
    <property type="term" value="P:cell morphogenesis"/>
    <property type="evidence" value="ECO:0007669"/>
    <property type="project" value="TreeGrafter"/>
</dbReference>
<feature type="domain" description="Cadherin" evidence="8">
    <location>
        <begin position="86"/>
        <end position="152"/>
    </location>
</feature>
<feature type="domain" description="Cadherin" evidence="8">
    <location>
        <begin position="285"/>
        <end position="383"/>
    </location>
</feature>
<dbReference type="Pfam" id="PF00028">
    <property type="entry name" value="Cadherin"/>
    <property type="match status" value="2"/>
</dbReference>
<dbReference type="SUPFAM" id="SSF49313">
    <property type="entry name" value="Cadherin-like"/>
    <property type="match status" value="3"/>
</dbReference>
<feature type="compositionally biased region" description="Acidic residues" evidence="6">
    <location>
        <begin position="829"/>
        <end position="851"/>
    </location>
</feature>
<feature type="compositionally biased region" description="Low complexity" evidence="6">
    <location>
        <begin position="549"/>
        <end position="562"/>
    </location>
</feature>
<dbReference type="PANTHER" id="PTHR24027:SF414">
    <property type="entry name" value="CADHERIN-RELATED FAMILY MEMBER 5 ISOFORM X1"/>
    <property type="match status" value="1"/>
</dbReference>
<dbReference type="GO" id="GO:0005912">
    <property type="term" value="C:adherens junction"/>
    <property type="evidence" value="ECO:0007669"/>
    <property type="project" value="TreeGrafter"/>
</dbReference>
<feature type="compositionally biased region" description="Basic and acidic residues" evidence="6">
    <location>
        <begin position="818"/>
        <end position="828"/>
    </location>
</feature>